<dbReference type="KEGG" id="asoc:CB4_04033"/>
<evidence type="ECO:0000313" key="1">
    <source>
        <dbReference type="EMBL" id="BAU29796.1"/>
    </source>
</evidence>
<dbReference type="AlphaFoldDB" id="A0A0U4NMB3"/>
<dbReference type="RefSeq" id="WP_146226596.1">
    <property type="nucleotide sequence ID" value="NZ_AP017312.1"/>
</dbReference>
<evidence type="ECO:0000313" key="2">
    <source>
        <dbReference type="Proteomes" id="UP000217696"/>
    </source>
</evidence>
<reference evidence="1 2" key="1">
    <citation type="submission" date="2015-12" db="EMBL/GenBank/DDBJ databases">
        <title>Genome sequence of Aneurinibacillus soli.</title>
        <authorList>
            <person name="Lee J.S."/>
            <person name="Lee K.C."/>
            <person name="Kim K.K."/>
            <person name="Lee B.W."/>
        </authorList>
    </citation>
    <scope>NUCLEOTIDE SEQUENCE [LARGE SCALE GENOMIC DNA]</scope>
    <source>
        <strain evidence="1 2">CB4</strain>
    </source>
</reference>
<organism evidence="1 2">
    <name type="scientific">Aneurinibacillus soli</name>
    <dbReference type="NCBI Taxonomy" id="1500254"/>
    <lineage>
        <taxon>Bacteria</taxon>
        <taxon>Bacillati</taxon>
        <taxon>Bacillota</taxon>
        <taxon>Bacilli</taxon>
        <taxon>Bacillales</taxon>
        <taxon>Paenibacillaceae</taxon>
        <taxon>Aneurinibacillus group</taxon>
        <taxon>Aneurinibacillus</taxon>
    </lineage>
</organism>
<name>A0A0U4NMB3_9BACL</name>
<proteinExistence type="predicted"/>
<dbReference type="Proteomes" id="UP000217696">
    <property type="component" value="Chromosome"/>
</dbReference>
<gene>
    <name evidence="1" type="ORF">CB4_04033</name>
</gene>
<sequence>MPYVQGPAGRNMGTTNTKQKSEIQDDIINEIIDISTIMRTKDSLYTSDKFHLDSRQIGQVYKVEIQYKSGTKQTVSVIEVSNTAQNAQDVRTALTSSLGDGHKWIVT</sequence>
<dbReference type="OrthoDB" id="9985589at2"/>
<dbReference type="EMBL" id="AP017312">
    <property type="protein sequence ID" value="BAU29796.1"/>
    <property type="molecule type" value="Genomic_DNA"/>
</dbReference>
<accession>A0A0U4NMB3</accession>
<keyword evidence="2" id="KW-1185">Reference proteome</keyword>
<protein>
    <submittedName>
        <fullName evidence="1">Uncharacterized protein</fullName>
    </submittedName>
</protein>